<proteinExistence type="predicted"/>
<accession>A0A2P2QYY6</accession>
<evidence type="ECO:0000313" key="1">
    <source>
        <dbReference type="EMBL" id="MBX72199.1"/>
    </source>
</evidence>
<reference evidence="1" key="1">
    <citation type="submission" date="2018-02" db="EMBL/GenBank/DDBJ databases">
        <title>Rhizophora mucronata_Transcriptome.</title>
        <authorList>
            <person name="Meera S.P."/>
            <person name="Sreeshan A."/>
            <person name="Augustine A."/>
        </authorList>
    </citation>
    <scope>NUCLEOTIDE SEQUENCE</scope>
    <source>
        <tissue evidence="1">Leaf</tissue>
    </source>
</reference>
<organism evidence="1">
    <name type="scientific">Rhizophora mucronata</name>
    <name type="common">Asiatic mangrove</name>
    <dbReference type="NCBI Taxonomy" id="61149"/>
    <lineage>
        <taxon>Eukaryota</taxon>
        <taxon>Viridiplantae</taxon>
        <taxon>Streptophyta</taxon>
        <taxon>Embryophyta</taxon>
        <taxon>Tracheophyta</taxon>
        <taxon>Spermatophyta</taxon>
        <taxon>Magnoliopsida</taxon>
        <taxon>eudicotyledons</taxon>
        <taxon>Gunneridae</taxon>
        <taxon>Pentapetalae</taxon>
        <taxon>rosids</taxon>
        <taxon>fabids</taxon>
        <taxon>Malpighiales</taxon>
        <taxon>Rhizophoraceae</taxon>
        <taxon>Rhizophora</taxon>
    </lineage>
</organism>
<dbReference type="AlphaFoldDB" id="A0A2P2QYY6"/>
<dbReference type="EMBL" id="GGEC01091715">
    <property type="protein sequence ID" value="MBX72199.1"/>
    <property type="molecule type" value="Transcribed_RNA"/>
</dbReference>
<sequence length="30" mass="3401">MRTKYARNIMAIKKKAKERGTCCPVTAFLA</sequence>
<name>A0A2P2QYY6_RHIMU</name>
<protein>
    <submittedName>
        <fullName evidence="1">Uncharacterized protein</fullName>
    </submittedName>
</protein>